<keyword evidence="1" id="KW-0812">Transmembrane</keyword>
<comment type="caution">
    <text evidence="2">The sequence shown here is derived from an EMBL/GenBank/DDBJ whole genome shotgun (WGS) entry which is preliminary data.</text>
</comment>
<evidence type="ECO:0000256" key="1">
    <source>
        <dbReference type="SAM" id="Phobius"/>
    </source>
</evidence>
<name>A0A562QZ43_9BRAD</name>
<sequence length="373" mass="39408">MGLEAAKDWARSQKQLALSELDAARRANDANAIEEAANRLIHLSQFTVALSGEAPDASDGKLGPGGWFLLIGIACALVALLLSIHPTAGLISMEASSRGVRLAFEKDVRLKGEGLAFVGYDITEISGAAAVTDARGGATLPLNVKNERLKIEADAAIAEIHVAKDDELSVELFGSDLMRLSLHGPGSGIDLSLNGTAVRLLDGDGKPLQAGALTAKRNVHFQSGPALEVLLTRRPKAGERLSVIQYSGQMGLIAFDKRVPVNGILNGRSNLLQSATVAFLGFGDEKTSPFGGQALSVIRGNGAFELSAKATTLNVAFNGNAVDVRGTQSTLTPSLLHWLWKNTTITFTFGAIISVLGFLLTSRTRIREFLNKG</sequence>
<gene>
    <name evidence="2" type="ORF">IQ16_07105</name>
</gene>
<reference evidence="2 3" key="1">
    <citation type="journal article" date="2015" name="Stand. Genomic Sci.">
        <title>Genomic Encyclopedia of Bacterial and Archaeal Type Strains, Phase III: the genomes of soil and plant-associated and newly described type strains.</title>
        <authorList>
            <person name="Whitman W.B."/>
            <person name="Woyke T."/>
            <person name="Klenk H.P."/>
            <person name="Zhou Y."/>
            <person name="Lilburn T.G."/>
            <person name="Beck B.J."/>
            <person name="De Vos P."/>
            <person name="Vandamme P."/>
            <person name="Eisen J.A."/>
            <person name="Garrity G."/>
            <person name="Hugenholtz P."/>
            <person name="Kyrpides N.C."/>
        </authorList>
    </citation>
    <scope>NUCLEOTIDE SEQUENCE [LARGE SCALE GENOMIC DNA]</scope>
    <source>
        <strain evidence="2 3">CGMCC 1.10948</strain>
    </source>
</reference>
<protein>
    <submittedName>
        <fullName evidence="2">Uncharacterized protein</fullName>
    </submittedName>
</protein>
<accession>A0A562QZ43</accession>
<dbReference type="EMBL" id="VLLA01000025">
    <property type="protein sequence ID" value="TWI61416.1"/>
    <property type="molecule type" value="Genomic_DNA"/>
</dbReference>
<dbReference type="Proteomes" id="UP000316291">
    <property type="component" value="Unassembled WGS sequence"/>
</dbReference>
<proteinExistence type="predicted"/>
<dbReference type="RefSeq" id="WP_028175393.1">
    <property type="nucleotide sequence ID" value="NZ_VLLA01000025.1"/>
</dbReference>
<evidence type="ECO:0000313" key="2">
    <source>
        <dbReference type="EMBL" id="TWI61416.1"/>
    </source>
</evidence>
<keyword evidence="1" id="KW-1133">Transmembrane helix</keyword>
<evidence type="ECO:0000313" key="3">
    <source>
        <dbReference type="Proteomes" id="UP000316291"/>
    </source>
</evidence>
<dbReference type="AlphaFoldDB" id="A0A562QZ43"/>
<keyword evidence="3" id="KW-1185">Reference proteome</keyword>
<feature type="transmembrane region" description="Helical" evidence="1">
    <location>
        <begin position="338"/>
        <end position="360"/>
    </location>
</feature>
<organism evidence="2 3">
    <name type="scientific">Bradyrhizobium huanghuaihaiense</name>
    <dbReference type="NCBI Taxonomy" id="990078"/>
    <lineage>
        <taxon>Bacteria</taxon>
        <taxon>Pseudomonadati</taxon>
        <taxon>Pseudomonadota</taxon>
        <taxon>Alphaproteobacteria</taxon>
        <taxon>Hyphomicrobiales</taxon>
        <taxon>Nitrobacteraceae</taxon>
        <taxon>Bradyrhizobium</taxon>
    </lineage>
</organism>
<keyword evidence="1" id="KW-0472">Membrane</keyword>
<feature type="transmembrane region" description="Helical" evidence="1">
    <location>
        <begin position="67"/>
        <end position="88"/>
    </location>
</feature>